<feature type="repeat" description="WD" evidence="9">
    <location>
        <begin position="303"/>
        <end position="344"/>
    </location>
</feature>
<evidence type="ECO:0000256" key="8">
    <source>
        <dbReference type="ARBA" id="ARBA00026184"/>
    </source>
</evidence>
<dbReference type="Gene3D" id="2.130.10.10">
    <property type="entry name" value="YVTN repeat-like/Quinoprotein amine dehydrogenase"/>
    <property type="match status" value="3"/>
</dbReference>
<dbReference type="InterPro" id="IPR036322">
    <property type="entry name" value="WD40_repeat_dom_sf"/>
</dbReference>
<feature type="domain" description="CTLH" evidence="10">
    <location>
        <begin position="40"/>
        <end position="92"/>
    </location>
</feature>
<dbReference type="OrthoDB" id="538223at2759"/>
<dbReference type="InterPro" id="IPR006595">
    <property type="entry name" value="CTLH_C"/>
</dbReference>
<dbReference type="PROSITE" id="PS50082">
    <property type="entry name" value="WD_REPEATS_2"/>
    <property type="match status" value="5"/>
</dbReference>
<dbReference type="SMART" id="SM00667">
    <property type="entry name" value="LisH"/>
    <property type="match status" value="1"/>
</dbReference>
<evidence type="ECO:0000256" key="9">
    <source>
        <dbReference type="PROSITE-ProRule" id="PRU00221"/>
    </source>
</evidence>
<keyword evidence="12" id="KW-1185">Reference proteome</keyword>
<name>A0A9P0BMR5_CHRIL</name>
<feature type="repeat" description="WD" evidence="9">
    <location>
        <begin position="345"/>
        <end position="386"/>
    </location>
</feature>
<dbReference type="Pfam" id="PF00400">
    <property type="entry name" value="WD40"/>
    <property type="match status" value="5"/>
</dbReference>
<dbReference type="Pfam" id="PF17814">
    <property type="entry name" value="LisH_TPL"/>
    <property type="match status" value="1"/>
</dbReference>
<feature type="repeat" description="WD" evidence="9">
    <location>
        <begin position="1271"/>
        <end position="1304"/>
    </location>
</feature>
<dbReference type="InterPro" id="IPR011047">
    <property type="entry name" value="Quinoprotein_ADH-like_sf"/>
</dbReference>
<reference evidence="11" key="1">
    <citation type="submission" date="2021-12" db="EMBL/GenBank/DDBJ databases">
        <authorList>
            <person name="King R."/>
        </authorList>
    </citation>
    <scope>NUCLEOTIDE SEQUENCE</scope>
</reference>
<evidence type="ECO:0000256" key="3">
    <source>
        <dbReference type="ARBA" id="ARBA00022664"/>
    </source>
</evidence>
<evidence type="ECO:0000256" key="4">
    <source>
        <dbReference type="ARBA" id="ARBA00022737"/>
    </source>
</evidence>
<dbReference type="PANTHER" id="PTHR22848">
    <property type="entry name" value="WD40 REPEAT PROTEIN"/>
    <property type="match status" value="1"/>
</dbReference>
<sequence length="1304" mass="143820">MSIEIESADVIRLIQQYLKESNLTKTLQTLQEETGVSLNTVDSVDGFCADINNGHWDTVLKATASLKLPDKKLMELYEQVVLELIELRELGAARSLLRQTHPCQLMKQQETDRYIHLENLLARSYFDPREAYGSGGGKERRRAAVAAALAGEVSVVPSSRLLALLGQALKWQQHQGLLPPGTTIDLFRGKAAIRDEEDDQCPTQLSKIIKFGQKSHVECARFSPDGQYLVTGSVDGLVEVWNFTTGKIRKDLRYQAHEEYMSMDEAVLSLAFGRDSDTLAAGSNDGKIKVWKVSTGQVLRKLDRAHSKGVTCLQFTRDNTQILSASFDRTIRIHGLKSGKMLKEFRGHTSFVNEAVFTPDGHAVLSGSSDGSVKVWSVRTGECSATLKPLGSGEPPVNSLLLTPKNPDHFVVCNRTNTVVIMNMQGQIVRSFSSGRREQEGGALVSAALSARARLVYCAGEDLVLYAFCTATGKLERTINVSTASLLHALRPCSPALLARPTHPRASSRAHHQREYCLPPTRAAALLARPTRPPYSPARLVYCAGEDLVLYAFCTATGKLERTINVSTASSYTRCGPARPPYSPALLTRAPRVLCGRGPRALRLLHRHRQARAHHQREYCLPPTRAAALLARPTRPPYSPARLVYCAGEDLVLYAFCTATGKLERTINHRHRQARAHHQREYCLPPTRAAALLARPTRPPYSPARLVYCAGEDLVLYAFCTATGKLERTINVSTASLLHALRPCSPALLARPTHPRASCTVRARTARPTRPPYSPARLVYCAGEDLVLYAFCTATGKLERTINVSTASLLHALRPCSPALLARPTHPRASSRAHHQREYCLPPTRAAALLARPTRPPYSPARLVYCAGEDLVLYAFCTATGKLERTINVSTASLLHALRPCSPALLARPTHPRASCTVRARTSCSRLLHRHRQARAHHQREYCLPPTRAAALLARPTRASLLLTRVLPPSYALRTALLARPAHPRASCTVRARSALRLQHRHRQARAHHQREYCLPPTHPAGPTRPPYSPARLVYCAGEDLVLYAFCTATGKLERTINVSTASLLHALRPCSPALLARPTHPRASSRAHHQREYCLPPTRAAALLARPTRPPYSPARLVYCAGEDLVLYAFCTATGKLERTINVSTASLLHALRPCSPALLARPTHPRASLLPPSYTRCGPARPPYSPALLTRAPRVLCGRGPRALRLLHRHRQARAHHQREYCLPPTRAAALLARPTRPPYSPARLVYCAGEALVLYAFCTATGKLERTINIHEKAVIGLTHHPHQNLLATYGEDGLLKLWKP</sequence>
<dbReference type="PRINTS" id="PR00320">
    <property type="entry name" value="GPROTEINBRPT"/>
</dbReference>
<proteinExistence type="inferred from homology"/>
<evidence type="ECO:0000259" key="10">
    <source>
        <dbReference type="PROSITE" id="PS50897"/>
    </source>
</evidence>
<dbReference type="InterPro" id="IPR006594">
    <property type="entry name" value="LisH"/>
</dbReference>
<dbReference type="InterPro" id="IPR001680">
    <property type="entry name" value="WD40_rpt"/>
</dbReference>
<comment type="similarity">
    <text evidence="7">Belongs to the WD repeat SMU1 family.</text>
</comment>
<feature type="repeat" description="WD" evidence="9">
    <location>
        <begin position="260"/>
        <end position="301"/>
    </location>
</feature>
<dbReference type="PROSITE" id="PS50896">
    <property type="entry name" value="LISH"/>
    <property type="match status" value="1"/>
</dbReference>
<keyword evidence="5" id="KW-0508">mRNA splicing</keyword>
<dbReference type="InterPro" id="IPR045184">
    <property type="entry name" value="SMU1"/>
</dbReference>
<keyword evidence="2 9" id="KW-0853">WD repeat</keyword>
<protein>
    <recommendedName>
        <fullName evidence="8">WD40 repeat-containing protein SMU1</fullName>
    </recommendedName>
</protein>
<dbReference type="FunFam" id="2.130.10.10:FF:000729">
    <property type="entry name" value="SMU1, DNA replication regulator and spliceosomal factor"/>
    <property type="match status" value="1"/>
</dbReference>
<evidence type="ECO:0000256" key="2">
    <source>
        <dbReference type="ARBA" id="ARBA00022574"/>
    </source>
</evidence>
<dbReference type="SMART" id="SM00668">
    <property type="entry name" value="CTLH"/>
    <property type="match status" value="1"/>
</dbReference>
<dbReference type="InterPro" id="IPR015943">
    <property type="entry name" value="WD40/YVTN_repeat-like_dom_sf"/>
</dbReference>
<evidence type="ECO:0000313" key="11">
    <source>
        <dbReference type="EMBL" id="CAH0582846.1"/>
    </source>
</evidence>
<evidence type="ECO:0000256" key="1">
    <source>
        <dbReference type="ARBA" id="ARBA00004324"/>
    </source>
</evidence>
<dbReference type="CDD" id="cd00200">
    <property type="entry name" value="WD40"/>
    <property type="match status" value="1"/>
</dbReference>
<keyword evidence="6" id="KW-0539">Nucleus</keyword>
<dbReference type="InterPro" id="IPR054532">
    <property type="entry name" value="TPL_SMU1_LisH-like"/>
</dbReference>
<dbReference type="SUPFAM" id="SSF50978">
    <property type="entry name" value="WD40 repeat-like"/>
    <property type="match status" value="1"/>
</dbReference>
<dbReference type="InterPro" id="IPR020472">
    <property type="entry name" value="WD40_PAC1"/>
</dbReference>
<dbReference type="EMBL" id="LR824015">
    <property type="protein sequence ID" value="CAH0582846.1"/>
    <property type="molecule type" value="Genomic_DNA"/>
</dbReference>
<accession>A0A9P0BMR5</accession>
<dbReference type="Proteomes" id="UP001154114">
    <property type="component" value="Chromosome 12"/>
</dbReference>
<dbReference type="PROSITE" id="PS50897">
    <property type="entry name" value="CTLH"/>
    <property type="match status" value="1"/>
</dbReference>
<keyword evidence="4" id="KW-0677">Repeat</keyword>
<evidence type="ECO:0000313" key="12">
    <source>
        <dbReference type="Proteomes" id="UP001154114"/>
    </source>
</evidence>
<evidence type="ECO:0000256" key="6">
    <source>
        <dbReference type="ARBA" id="ARBA00023242"/>
    </source>
</evidence>
<dbReference type="GO" id="GO:0000398">
    <property type="term" value="P:mRNA splicing, via spliceosome"/>
    <property type="evidence" value="ECO:0007669"/>
    <property type="project" value="InterPro"/>
</dbReference>
<keyword evidence="3" id="KW-0507">mRNA processing</keyword>
<dbReference type="SUPFAM" id="SSF50998">
    <property type="entry name" value="Quinoprotein alcohol dehydrogenase-like"/>
    <property type="match status" value="1"/>
</dbReference>
<dbReference type="InterPro" id="IPR019775">
    <property type="entry name" value="WD40_repeat_CS"/>
</dbReference>
<feature type="repeat" description="WD" evidence="9">
    <location>
        <begin position="210"/>
        <end position="251"/>
    </location>
</feature>
<dbReference type="PROSITE" id="PS50294">
    <property type="entry name" value="WD_REPEATS_REGION"/>
    <property type="match status" value="4"/>
</dbReference>
<dbReference type="PROSITE" id="PS00678">
    <property type="entry name" value="WD_REPEATS_1"/>
    <property type="match status" value="1"/>
</dbReference>
<dbReference type="GO" id="GO:0016607">
    <property type="term" value="C:nuclear speck"/>
    <property type="evidence" value="ECO:0007669"/>
    <property type="project" value="UniProtKB-SubCell"/>
</dbReference>
<comment type="subcellular location">
    <subcellularLocation>
        <location evidence="1">Nucleus speckle</location>
    </subcellularLocation>
</comment>
<gene>
    <name evidence="11" type="ORF">CINC_LOCUS1880</name>
</gene>
<dbReference type="SMART" id="SM00320">
    <property type="entry name" value="WD40"/>
    <property type="match status" value="6"/>
</dbReference>
<organism evidence="11 12">
    <name type="scientific">Chrysodeixis includens</name>
    <name type="common">Soybean looper</name>
    <name type="synonym">Pseudoplusia includens</name>
    <dbReference type="NCBI Taxonomy" id="689277"/>
    <lineage>
        <taxon>Eukaryota</taxon>
        <taxon>Metazoa</taxon>
        <taxon>Ecdysozoa</taxon>
        <taxon>Arthropoda</taxon>
        <taxon>Hexapoda</taxon>
        <taxon>Insecta</taxon>
        <taxon>Pterygota</taxon>
        <taxon>Neoptera</taxon>
        <taxon>Endopterygota</taxon>
        <taxon>Lepidoptera</taxon>
        <taxon>Glossata</taxon>
        <taxon>Ditrysia</taxon>
        <taxon>Noctuoidea</taxon>
        <taxon>Noctuidae</taxon>
        <taxon>Plusiinae</taxon>
        <taxon>Chrysodeixis</taxon>
    </lineage>
</organism>
<evidence type="ECO:0000256" key="5">
    <source>
        <dbReference type="ARBA" id="ARBA00023187"/>
    </source>
</evidence>
<evidence type="ECO:0000256" key="7">
    <source>
        <dbReference type="ARBA" id="ARBA00025801"/>
    </source>
</evidence>